<evidence type="ECO:0000313" key="1">
    <source>
        <dbReference type="EMBL" id="ACZ91681.1"/>
    </source>
</evidence>
<dbReference type="RefSeq" id="WP_012895408.1">
    <property type="nucleotide sequence ID" value="NC_013595.1"/>
</dbReference>
<dbReference type="Proteomes" id="UP000002029">
    <property type="component" value="Chromosome"/>
</dbReference>
<dbReference type="HOGENOM" id="CLU_3104503_0_0_11"/>
<name>D2B9D6_STRRD</name>
<organism evidence="1 2">
    <name type="scientific">Streptosporangium roseum (strain ATCC 12428 / DSM 43021 / JCM 3005 / KCTC 9067 / NCIMB 10171 / NRRL 2505 / NI 9100)</name>
    <dbReference type="NCBI Taxonomy" id="479432"/>
    <lineage>
        <taxon>Bacteria</taxon>
        <taxon>Bacillati</taxon>
        <taxon>Actinomycetota</taxon>
        <taxon>Actinomycetes</taxon>
        <taxon>Streptosporangiales</taxon>
        <taxon>Streptosporangiaceae</taxon>
        <taxon>Streptosporangium</taxon>
    </lineage>
</organism>
<evidence type="ECO:0000313" key="2">
    <source>
        <dbReference type="Proteomes" id="UP000002029"/>
    </source>
</evidence>
<sequence>MLENALTWITGGLDYRFDSRFRGLIKAAENDFDSFMDAMSYEADRIADMEW</sequence>
<dbReference type="AlphaFoldDB" id="D2B9D6"/>
<dbReference type="EMBL" id="CP001814">
    <property type="protein sequence ID" value="ACZ91681.1"/>
    <property type="molecule type" value="Genomic_DNA"/>
</dbReference>
<proteinExistence type="predicted"/>
<gene>
    <name evidence="1" type="ordered locus">Sros_9053</name>
</gene>
<accession>D2B9D6</accession>
<reference evidence="1 2" key="1">
    <citation type="journal article" date="2010" name="Stand. Genomic Sci.">
        <title>Complete genome sequence of Streptosporangium roseum type strain (NI 9100).</title>
        <authorList>
            <person name="Nolan M."/>
            <person name="Sikorski J."/>
            <person name="Jando M."/>
            <person name="Lucas S."/>
            <person name="Lapidus A."/>
            <person name="Glavina Del Rio T."/>
            <person name="Chen F."/>
            <person name="Tice H."/>
            <person name="Pitluck S."/>
            <person name="Cheng J.F."/>
            <person name="Chertkov O."/>
            <person name="Sims D."/>
            <person name="Meincke L."/>
            <person name="Brettin T."/>
            <person name="Han C."/>
            <person name="Detter J.C."/>
            <person name="Bruce D."/>
            <person name="Goodwin L."/>
            <person name="Land M."/>
            <person name="Hauser L."/>
            <person name="Chang Y.J."/>
            <person name="Jeffries C.D."/>
            <person name="Ivanova N."/>
            <person name="Mavromatis K."/>
            <person name="Mikhailova N."/>
            <person name="Chen A."/>
            <person name="Palaniappan K."/>
            <person name="Chain P."/>
            <person name="Rohde M."/>
            <person name="Goker M."/>
            <person name="Bristow J."/>
            <person name="Eisen J.A."/>
            <person name="Markowitz V."/>
            <person name="Hugenholtz P."/>
            <person name="Kyrpides N.C."/>
            <person name="Klenk H.P."/>
        </authorList>
    </citation>
    <scope>NUCLEOTIDE SEQUENCE [LARGE SCALE GENOMIC DNA]</scope>
    <source>
        <strain evidence="2">ATCC 12428 / DSM 43021 / JCM 3005 / NI 9100</strain>
    </source>
</reference>
<protein>
    <submittedName>
        <fullName evidence="1">Uncharacterized protein</fullName>
    </submittedName>
</protein>
<dbReference type="KEGG" id="sro:Sros_9053"/>
<keyword evidence="2" id="KW-1185">Reference proteome</keyword>